<dbReference type="PRINTS" id="PR00793">
    <property type="entry name" value="PROAMNOPTASE"/>
</dbReference>
<dbReference type="InterPro" id="IPR000073">
    <property type="entry name" value="AB_hydrolase_1"/>
</dbReference>
<dbReference type="AlphaFoldDB" id="G3AKS1"/>
<dbReference type="InterPro" id="IPR029058">
    <property type="entry name" value="AB_hydrolase_fold"/>
</dbReference>
<dbReference type="OMA" id="TNEYEHN"/>
<sequence>MSYQIVDCFRNKEIVNQRVSFDLPLDYSQPKGMKIKVVVNITQKAEGVDLAAGTTQLLLPSSPKFIGYLQGGPGFPCQVPTYSGMTKVLLDKGYQIIYLDQRGTGLSTPLEGTTFKDLVTQRFGNFEVQSQLDFIMNFRADSIVEDLETVRKQLIPNDKISLLGQSYGGFCSFTYLSKYPDSLREVLITGGVPPVGFAVDQVYQATYERTTERNIHYYSKYPQDKQKVVDICKYLDANKVKLPNGGDLSVERFQQLGLGFGATGGTDRIHDIVTKFAYDLQLFNHPTYQILHTIETQSGFDTNVIYALFQEAIYCDGNIRSNWGADRTRYTSDNVSKYTLNSEQVYFTGEMVYKSMFDEYAELRQFKELAYALHENSTWSKLYDPEVLRTITWDKVPIVAATYVYDQYVDFELTRKVKQNVIAIGNLKQYITSEYFHNGLRADPDKVLGVLFSLLEGGEVD</sequence>
<organism evidence="5">
    <name type="scientific">Spathaspora passalidarum (strain NRRL Y-27907 / 11-Y1)</name>
    <dbReference type="NCBI Taxonomy" id="619300"/>
    <lineage>
        <taxon>Eukaryota</taxon>
        <taxon>Fungi</taxon>
        <taxon>Dikarya</taxon>
        <taxon>Ascomycota</taxon>
        <taxon>Saccharomycotina</taxon>
        <taxon>Pichiomycetes</taxon>
        <taxon>Debaryomycetaceae</taxon>
        <taxon>Spathaspora</taxon>
    </lineage>
</organism>
<dbReference type="InterPro" id="IPR002410">
    <property type="entry name" value="Peptidase_S33"/>
</dbReference>
<dbReference type="Proteomes" id="UP000000709">
    <property type="component" value="Unassembled WGS sequence"/>
</dbReference>
<dbReference type="GO" id="GO:0008233">
    <property type="term" value="F:peptidase activity"/>
    <property type="evidence" value="ECO:0007669"/>
    <property type="project" value="InterPro"/>
</dbReference>
<keyword evidence="2" id="KW-0378">Hydrolase</keyword>
<dbReference type="Gene3D" id="3.40.50.1820">
    <property type="entry name" value="alpha/beta hydrolase"/>
    <property type="match status" value="1"/>
</dbReference>
<dbReference type="EMBL" id="GL996501">
    <property type="protein sequence ID" value="EGW32975.1"/>
    <property type="molecule type" value="Genomic_DNA"/>
</dbReference>
<dbReference type="PANTHER" id="PTHR43248:SF2">
    <property type="entry name" value="PROLYL AMINOPEPTIDASE"/>
    <property type="match status" value="1"/>
</dbReference>
<dbReference type="InterPro" id="IPR051601">
    <property type="entry name" value="Serine_prot/Carboxylest_S33"/>
</dbReference>
<proteinExistence type="inferred from homology"/>
<reference evidence="4 5" key="1">
    <citation type="journal article" date="2011" name="Proc. Natl. Acad. Sci. U.S.A.">
        <title>Comparative genomics of xylose-fermenting fungi for enhanced biofuel production.</title>
        <authorList>
            <person name="Wohlbach D.J."/>
            <person name="Kuo A."/>
            <person name="Sato T.K."/>
            <person name="Potts K.M."/>
            <person name="Salamov A.A."/>
            <person name="LaButti K.M."/>
            <person name="Sun H."/>
            <person name="Clum A."/>
            <person name="Pangilinan J.L."/>
            <person name="Lindquist E.A."/>
            <person name="Lucas S."/>
            <person name="Lapidus A."/>
            <person name="Jin M."/>
            <person name="Gunawan C."/>
            <person name="Balan V."/>
            <person name="Dale B.E."/>
            <person name="Jeffries T.W."/>
            <person name="Zinkel R."/>
            <person name="Barry K.W."/>
            <person name="Grigoriev I.V."/>
            <person name="Gasch A.P."/>
        </authorList>
    </citation>
    <scope>NUCLEOTIDE SEQUENCE [LARGE SCALE GENOMIC DNA]</scope>
    <source>
        <strain evidence="5">NRRL Y-27907 / 11-Y1</strain>
    </source>
</reference>
<dbReference type="KEGG" id="spaa:SPAPADRAFT_60305"/>
<evidence type="ECO:0000259" key="3">
    <source>
        <dbReference type="Pfam" id="PF00561"/>
    </source>
</evidence>
<gene>
    <name evidence="4" type="ORF">SPAPADRAFT_60305</name>
</gene>
<dbReference type="InParanoid" id="G3AKS1"/>
<keyword evidence="5" id="KW-1185">Reference proteome</keyword>
<dbReference type="OrthoDB" id="10255128at2759"/>
<evidence type="ECO:0000256" key="2">
    <source>
        <dbReference type="ARBA" id="ARBA00022801"/>
    </source>
</evidence>
<dbReference type="eggNOG" id="ENOG502QSNW">
    <property type="taxonomic scope" value="Eukaryota"/>
</dbReference>
<dbReference type="RefSeq" id="XP_007374490.1">
    <property type="nucleotide sequence ID" value="XM_007374428.1"/>
</dbReference>
<name>G3AKS1_SPAPN</name>
<dbReference type="STRING" id="619300.G3AKS1"/>
<evidence type="ECO:0000313" key="5">
    <source>
        <dbReference type="Proteomes" id="UP000000709"/>
    </source>
</evidence>
<accession>G3AKS1</accession>
<protein>
    <recommendedName>
        <fullName evidence="3">AB hydrolase-1 domain-containing protein</fullName>
    </recommendedName>
</protein>
<evidence type="ECO:0000313" key="4">
    <source>
        <dbReference type="EMBL" id="EGW32975.1"/>
    </source>
</evidence>
<feature type="domain" description="AB hydrolase-1" evidence="3">
    <location>
        <begin position="83"/>
        <end position="204"/>
    </location>
</feature>
<dbReference type="PANTHER" id="PTHR43248">
    <property type="entry name" value="2-SUCCINYL-6-HYDROXY-2,4-CYCLOHEXADIENE-1-CARBOXYLATE SYNTHASE"/>
    <property type="match status" value="1"/>
</dbReference>
<dbReference type="Pfam" id="PF00561">
    <property type="entry name" value="Abhydrolase_1"/>
    <property type="match status" value="1"/>
</dbReference>
<dbReference type="HOGENOM" id="CLU_024518_2_1_1"/>
<comment type="similarity">
    <text evidence="1">Belongs to the peptidase S33 family.</text>
</comment>
<evidence type="ECO:0000256" key="1">
    <source>
        <dbReference type="ARBA" id="ARBA00010088"/>
    </source>
</evidence>
<dbReference type="GO" id="GO:0006508">
    <property type="term" value="P:proteolysis"/>
    <property type="evidence" value="ECO:0007669"/>
    <property type="project" value="InterPro"/>
</dbReference>
<dbReference type="GeneID" id="18873332"/>
<dbReference type="SUPFAM" id="SSF53474">
    <property type="entry name" value="alpha/beta-Hydrolases"/>
    <property type="match status" value="1"/>
</dbReference>